<dbReference type="FunFam" id="3.40.50.720:FF:000121">
    <property type="entry name" value="Prostaglandin reductase 2"/>
    <property type="match status" value="1"/>
</dbReference>
<dbReference type="InterPro" id="IPR051397">
    <property type="entry name" value="Zn-ADH-like_protein"/>
</dbReference>
<dbReference type="Proteomes" id="UP000019132">
    <property type="component" value="Unassembled WGS sequence"/>
</dbReference>
<sequence>MPSFKRIEVHTKSSNFRAATRIVEEAQVPAPSAGTVIVRNHFVGINATDVNVTNGAYSPQPPPFGCGLDGVGVVVSVGEGVTNVQVNDAVTYKKIGAFAEYVEVNAATLIKVPAPVAEVLPLLVCGSSGSIALEEVGEMKSGETVLVTAAAGGTGQIVVQLAKLAGNHVIGTTSSDEKAELLKSLGCDRVINYTKEDVNAVLKAEYPKGINLVFESVGEDMLRAAVNNIAVHGRIIAFGYISGYQSVDKSKQMLASDMVPTLLFRSASLRGFISSNHMGSFAAHIEKLLGLINEGKLKIDVDPTPFNGLESIPEAIDYMFAKKNIGKLVVKLV</sequence>
<dbReference type="HOGENOM" id="CLU_026673_3_1_1"/>
<evidence type="ECO:0000256" key="1">
    <source>
        <dbReference type="ARBA" id="ARBA00023002"/>
    </source>
</evidence>
<keyword evidence="1" id="KW-0560">Oxidoreductase</keyword>
<dbReference type="InterPro" id="IPR036291">
    <property type="entry name" value="NAD(P)-bd_dom_sf"/>
</dbReference>
<dbReference type="InterPro" id="IPR011032">
    <property type="entry name" value="GroES-like_sf"/>
</dbReference>
<dbReference type="SUPFAM" id="SSF51735">
    <property type="entry name" value="NAD(P)-binding Rossmann-fold domains"/>
    <property type="match status" value="1"/>
</dbReference>
<evidence type="ECO:0000313" key="3">
    <source>
        <dbReference type="EnsemblProtists" id="PYU1_T009250"/>
    </source>
</evidence>
<dbReference type="Pfam" id="PF00107">
    <property type="entry name" value="ADH_zinc_N"/>
    <property type="match status" value="1"/>
</dbReference>
<name>K3WWA2_GLOUD</name>
<reference evidence="3" key="3">
    <citation type="submission" date="2015-02" db="UniProtKB">
        <authorList>
            <consortium name="EnsemblProtists"/>
        </authorList>
    </citation>
    <scope>IDENTIFICATION</scope>
    <source>
        <strain evidence="3">DAOM BR144</strain>
    </source>
</reference>
<reference evidence="4" key="1">
    <citation type="journal article" date="2010" name="Genome Biol.">
        <title>Genome sequence of the necrotrophic plant pathogen Pythium ultimum reveals original pathogenicity mechanisms and effector repertoire.</title>
        <authorList>
            <person name="Levesque C.A."/>
            <person name="Brouwer H."/>
            <person name="Cano L."/>
            <person name="Hamilton J.P."/>
            <person name="Holt C."/>
            <person name="Huitema E."/>
            <person name="Raffaele S."/>
            <person name="Robideau G.P."/>
            <person name="Thines M."/>
            <person name="Win J."/>
            <person name="Zerillo M.M."/>
            <person name="Beakes G.W."/>
            <person name="Boore J.L."/>
            <person name="Busam D."/>
            <person name="Dumas B."/>
            <person name="Ferriera S."/>
            <person name="Fuerstenberg S.I."/>
            <person name="Gachon C.M."/>
            <person name="Gaulin E."/>
            <person name="Govers F."/>
            <person name="Grenville-Briggs L."/>
            <person name="Horner N."/>
            <person name="Hostetler J."/>
            <person name="Jiang R.H."/>
            <person name="Johnson J."/>
            <person name="Krajaejun T."/>
            <person name="Lin H."/>
            <person name="Meijer H.J."/>
            <person name="Moore B."/>
            <person name="Morris P."/>
            <person name="Phuntmart V."/>
            <person name="Puiu D."/>
            <person name="Shetty J."/>
            <person name="Stajich J.E."/>
            <person name="Tripathy S."/>
            <person name="Wawra S."/>
            <person name="van West P."/>
            <person name="Whitty B.R."/>
            <person name="Coutinho P.M."/>
            <person name="Henrissat B."/>
            <person name="Martin F."/>
            <person name="Thomas P.D."/>
            <person name="Tyler B.M."/>
            <person name="De Vries R.P."/>
            <person name="Kamoun S."/>
            <person name="Yandell M."/>
            <person name="Tisserat N."/>
            <person name="Buell C.R."/>
        </authorList>
    </citation>
    <scope>NUCLEOTIDE SEQUENCE</scope>
    <source>
        <strain evidence="4">DAOM:BR144</strain>
    </source>
</reference>
<protein>
    <recommendedName>
        <fullName evidence="2">Enoyl reductase (ER) domain-containing protein</fullName>
    </recommendedName>
</protein>
<dbReference type="EnsemblProtists" id="PYU1_T009250">
    <property type="protein sequence ID" value="PYU1_T009250"/>
    <property type="gene ID" value="PYU1_G009232"/>
</dbReference>
<dbReference type="EMBL" id="GL376632">
    <property type="status" value="NOT_ANNOTATED_CDS"/>
    <property type="molecule type" value="Genomic_DNA"/>
</dbReference>
<proteinExistence type="predicted"/>
<dbReference type="GO" id="GO:0005739">
    <property type="term" value="C:mitochondrion"/>
    <property type="evidence" value="ECO:0007669"/>
    <property type="project" value="TreeGrafter"/>
</dbReference>
<dbReference type="InterPro" id="IPR013154">
    <property type="entry name" value="ADH-like_N"/>
</dbReference>
<dbReference type="SMART" id="SM00829">
    <property type="entry name" value="PKS_ER"/>
    <property type="match status" value="1"/>
</dbReference>
<dbReference type="OMA" id="VLKINIH"/>
<evidence type="ECO:0000313" key="4">
    <source>
        <dbReference type="Proteomes" id="UP000019132"/>
    </source>
</evidence>
<dbReference type="PROSITE" id="PS01162">
    <property type="entry name" value="QOR_ZETA_CRYSTAL"/>
    <property type="match status" value="1"/>
</dbReference>
<dbReference type="VEuPathDB" id="FungiDB:PYU1_G009232"/>
<evidence type="ECO:0000259" key="2">
    <source>
        <dbReference type="SMART" id="SM00829"/>
    </source>
</evidence>
<dbReference type="eggNOG" id="KOG1196">
    <property type="taxonomic scope" value="Eukaryota"/>
</dbReference>
<accession>K3WWA2</accession>
<dbReference type="SUPFAM" id="SSF50129">
    <property type="entry name" value="GroES-like"/>
    <property type="match status" value="1"/>
</dbReference>
<dbReference type="InterPro" id="IPR013149">
    <property type="entry name" value="ADH-like_C"/>
</dbReference>
<dbReference type="InParanoid" id="K3WWA2"/>
<dbReference type="GO" id="GO:0008270">
    <property type="term" value="F:zinc ion binding"/>
    <property type="evidence" value="ECO:0007669"/>
    <property type="project" value="InterPro"/>
</dbReference>
<dbReference type="InterPro" id="IPR020843">
    <property type="entry name" value="ER"/>
</dbReference>
<dbReference type="InterPro" id="IPR002364">
    <property type="entry name" value="Quin_OxRdtase/zeta-crystal_CS"/>
</dbReference>
<keyword evidence="4" id="KW-1185">Reference proteome</keyword>
<feature type="domain" description="Enoyl reductase (ER)" evidence="2">
    <location>
        <begin position="14"/>
        <end position="330"/>
    </location>
</feature>
<dbReference type="PANTHER" id="PTHR43677:SF3">
    <property type="entry name" value="PROSTAGLANDIN REDUCTASE 3"/>
    <property type="match status" value="1"/>
</dbReference>
<dbReference type="AlphaFoldDB" id="K3WWA2"/>
<dbReference type="Pfam" id="PF08240">
    <property type="entry name" value="ADH_N"/>
    <property type="match status" value="1"/>
</dbReference>
<dbReference type="PANTHER" id="PTHR43677">
    <property type="entry name" value="SHORT-CHAIN DEHYDROGENASE/REDUCTASE"/>
    <property type="match status" value="1"/>
</dbReference>
<dbReference type="GO" id="GO:0016491">
    <property type="term" value="F:oxidoreductase activity"/>
    <property type="evidence" value="ECO:0007669"/>
    <property type="project" value="UniProtKB-KW"/>
</dbReference>
<dbReference type="Gene3D" id="3.40.50.720">
    <property type="entry name" value="NAD(P)-binding Rossmann-like Domain"/>
    <property type="match status" value="1"/>
</dbReference>
<dbReference type="STRING" id="431595.K3WWA2"/>
<reference evidence="4" key="2">
    <citation type="submission" date="2010-04" db="EMBL/GenBank/DDBJ databases">
        <authorList>
            <person name="Buell R."/>
            <person name="Hamilton J."/>
            <person name="Hostetler J."/>
        </authorList>
    </citation>
    <scope>NUCLEOTIDE SEQUENCE [LARGE SCALE GENOMIC DNA]</scope>
    <source>
        <strain evidence="4">DAOM:BR144</strain>
    </source>
</reference>
<dbReference type="Gene3D" id="3.90.180.10">
    <property type="entry name" value="Medium-chain alcohol dehydrogenases, catalytic domain"/>
    <property type="match status" value="1"/>
</dbReference>
<organism evidence="3 4">
    <name type="scientific">Globisporangium ultimum (strain ATCC 200006 / CBS 805.95 / DAOM BR144)</name>
    <name type="common">Pythium ultimum</name>
    <dbReference type="NCBI Taxonomy" id="431595"/>
    <lineage>
        <taxon>Eukaryota</taxon>
        <taxon>Sar</taxon>
        <taxon>Stramenopiles</taxon>
        <taxon>Oomycota</taxon>
        <taxon>Peronosporomycetes</taxon>
        <taxon>Pythiales</taxon>
        <taxon>Pythiaceae</taxon>
        <taxon>Globisporangium</taxon>
    </lineage>
</organism>